<dbReference type="RefSeq" id="WP_123181638.1">
    <property type="nucleotide sequence ID" value="NZ_RHGB01000003.1"/>
</dbReference>
<gene>
    <name evidence="1" type="ORF">D0911_04340</name>
</gene>
<sequence length="114" mass="12685">MKDKACSYLIAFTSPLPGKEVEYNNWYNNIHLKEVSALPGIISGRRFCMSKAQMGEPLHSHRYMVMYEVESGREAEVLEGIRTAMPNMNIEPVVDLSDSPSFMVEAIGDAVVSG</sequence>
<reference evidence="1 2" key="1">
    <citation type="submission" date="2018-10" db="EMBL/GenBank/DDBJ databases">
        <title>Draft genome sequence of Zhongshania sp. DSW25-10.</title>
        <authorList>
            <person name="Oh J."/>
        </authorList>
    </citation>
    <scope>NUCLEOTIDE SEQUENCE [LARGE SCALE GENOMIC DNA]</scope>
    <source>
        <strain evidence="1 2">DSW25-10</strain>
    </source>
</reference>
<evidence type="ECO:0000313" key="2">
    <source>
        <dbReference type="Proteomes" id="UP000274695"/>
    </source>
</evidence>
<keyword evidence="2" id="KW-1185">Reference proteome</keyword>
<comment type="caution">
    <text evidence="1">The sequence shown here is derived from an EMBL/GenBank/DDBJ whole genome shotgun (WGS) entry which is preliminary data.</text>
</comment>
<proteinExistence type="predicted"/>
<dbReference type="EMBL" id="RHGB01000003">
    <property type="protein sequence ID" value="RNL66771.1"/>
    <property type="molecule type" value="Genomic_DNA"/>
</dbReference>
<protein>
    <submittedName>
        <fullName evidence="1">Uncharacterized protein</fullName>
    </submittedName>
</protein>
<accession>A0ABX9W5U0</accession>
<dbReference type="Proteomes" id="UP000274695">
    <property type="component" value="Unassembled WGS sequence"/>
</dbReference>
<organism evidence="1 2">
    <name type="scientific">Zhongshania marina</name>
    <dbReference type="NCBI Taxonomy" id="2304603"/>
    <lineage>
        <taxon>Bacteria</taxon>
        <taxon>Pseudomonadati</taxon>
        <taxon>Pseudomonadota</taxon>
        <taxon>Gammaproteobacteria</taxon>
        <taxon>Cellvibrionales</taxon>
        <taxon>Spongiibacteraceae</taxon>
        <taxon>Zhongshania</taxon>
    </lineage>
</organism>
<name>A0ABX9W5U0_9GAMM</name>
<evidence type="ECO:0000313" key="1">
    <source>
        <dbReference type="EMBL" id="RNL66771.1"/>
    </source>
</evidence>